<accession>A0A2A3EQW9</accession>
<dbReference type="AlphaFoldDB" id="A0A2A3EQW9"/>
<comment type="similarity">
    <text evidence="1">Belongs to the CutC family.</text>
</comment>
<dbReference type="STRING" id="94128.A0A2A3EQW9"/>
<sequence length="266" mass="29677">MDDQLEQSDESIADRSIEWRSLILRVMEICIDSLESAKNAIEGGATRLEICSALSEGGLTPTPGFLQKIKSFSSIPIYAMLRIRSGNFVYTKEEMEVMLQDLKILKDYGANGFVFGALTSDNEIDVESCKDILSAAQSLPITFHRAFDEVNDPLKSLKILIDLKFERILTSGQKDTAEEGLELIKKLVQEAQNKIIVMPGSGITKENILKIKMISGAKEFHASAKKKVIIPYGINKVKIGTNKETYITMTDKELVREMVRILLNAI</sequence>
<protein>
    <recommendedName>
        <fullName evidence="2">Copper homeostasis protein cutC homolog</fullName>
    </recommendedName>
</protein>
<keyword evidence="4" id="KW-1185">Reference proteome</keyword>
<dbReference type="EMBL" id="KZ288199">
    <property type="protein sequence ID" value="PBC33616.1"/>
    <property type="molecule type" value="Genomic_DNA"/>
</dbReference>
<dbReference type="FunFam" id="3.20.20.380:FF:000001">
    <property type="entry name" value="Copper homeostasis protein CutC"/>
    <property type="match status" value="1"/>
</dbReference>
<reference evidence="3 4" key="1">
    <citation type="submission" date="2014-07" db="EMBL/GenBank/DDBJ databases">
        <title>Genomic and transcriptomic analysis on Apis cerana provide comprehensive insights into honey bee biology.</title>
        <authorList>
            <person name="Diao Q."/>
            <person name="Sun L."/>
            <person name="Zheng H."/>
            <person name="Zheng H."/>
            <person name="Xu S."/>
            <person name="Wang S."/>
            <person name="Zeng Z."/>
            <person name="Hu F."/>
            <person name="Su S."/>
            <person name="Wu J."/>
        </authorList>
    </citation>
    <scope>NUCLEOTIDE SEQUENCE [LARGE SCALE GENOMIC DNA]</scope>
    <source>
        <tissue evidence="3">Pupae without intestine</tissue>
    </source>
</reference>
<dbReference type="PANTHER" id="PTHR12598">
    <property type="entry name" value="COPPER HOMEOSTASIS PROTEIN CUTC"/>
    <property type="match status" value="1"/>
</dbReference>
<dbReference type="InterPro" id="IPR005627">
    <property type="entry name" value="CutC-like"/>
</dbReference>
<dbReference type="PANTHER" id="PTHR12598:SF0">
    <property type="entry name" value="COPPER HOMEOSTASIS PROTEIN CUTC HOMOLOG"/>
    <property type="match status" value="1"/>
</dbReference>
<name>A0A2A3EQW9_APICC</name>
<dbReference type="SUPFAM" id="SSF110395">
    <property type="entry name" value="CutC-like"/>
    <property type="match status" value="1"/>
</dbReference>
<dbReference type="Pfam" id="PF03932">
    <property type="entry name" value="CutC"/>
    <property type="match status" value="1"/>
</dbReference>
<evidence type="ECO:0000256" key="1">
    <source>
        <dbReference type="ARBA" id="ARBA00007768"/>
    </source>
</evidence>
<dbReference type="InterPro" id="IPR036822">
    <property type="entry name" value="CutC-like_dom_sf"/>
</dbReference>
<dbReference type="Proteomes" id="UP000242457">
    <property type="component" value="Unassembled WGS sequence"/>
</dbReference>
<dbReference type="HAMAP" id="MF_00795">
    <property type="entry name" value="CutC"/>
    <property type="match status" value="1"/>
</dbReference>
<proteinExistence type="inferred from homology"/>
<evidence type="ECO:0000256" key="2">
    <source>
        <dbReference type="ARBA" id="ARBA00019014"/>
    </source>
</evidence>
<organism evidence="3 4">
    <name type="scientific">Apis cerana cerana</name>
    <name type="common">Oriental honeybee</name>
    <dbReference type="NCBI Taxonomy" id="94128"/>
    <lineage>
        <taxon>Eukaryota</taxon>
        <taxon>Metazoa</taxon>
        <taxon>Ecdysozoa</taxon>
        <taxon>Arthropoda</taxon>
        <taxon>Hexapoda</taxon>
        <taxon>Insecta</taxon>
        <taxon>Pterygota</taxon>
        <taxon>Neoptera</taxon>
        <taxon>Endopterygota</taxon>
        <taxon>Hymenoptera</taxon>
        <taxon>Apocrita</taxon>
        <taxon>Aculeata</taxon>
        <taxon>Apoidea</taxon>
        <taxon>Anthophila</taxon>
        <taxon>Apidae</taxon>
        <taxon>Apis</taxon>
    </lineage>
</organism>
<dbReference type="GO" id="GO:0005507">
    <property type="term" value="F:copper ion binding"/>
    <property type="evidence" value="ECO:0007669"/>
    <property type="project" value="TreeGrafter"/>
</dbReference>
<gene>
    <name evidence="3" type="ORF">APICC_06429</name>
</gene>
<evidence type="ECO:0000313" key="4">
    <source>
        <dbReference type="Proteomes" id="UP000242457"/>
    </source>
</evidence>
<evidence type="ECO:0000313" key="3">
    <source>
        <dbReference type="EMBL" id="PBC33616.1"/>
    </source>
</evidence>
<dbReference type="Gene3D" id="3.20.20.380">
    <property type="entry name" value="Copper homeostasis (CutC) domain"/>
    <property type="match status" value="1"/>
</dbReference>
<dbReference type="OrthoDB" id="7392499at2759"/>